<keyword evidence="3" id="KW-1185">Reference proteome</keyword>
<proteinExistence type="predicted"/>
<evidence type="ECO:0000313" key="3">
    <source>
        <dbReference type="Proteomes" id="UP000776276"/>
    </source>
</evidence>
<evidence type="ECO:0000313" key="2">
    <source>
        <dbReference type="EMBL" id="MBU3078113.1"/>
    </source>
</evidence>
<evidence type="ECO:0000259" key="1">
    <source>
        <dbReference type="Pfam" id="PF13490"/>
    </source>
</evidence>
<dbReference type="Proteomes" id="UP000776276">
    <property type="component" value="Unassembled WGS sequence"/>
</dbReference>
<dbReference type="EMBL" id="JAHKRT010000004">
    <property type="protein sequence ID" value="MBU3078113.1"/>
    <property type="molecule type" value="Genomic_DNA"/>
</dbReference>
<dbReference type="RefSeq" id="WP_216323745.1">
    <property type="nucleotide sequence ID" value="NZ_JAHKRT010000004.1"/>
</dbReference>
<organism evidence="2 3">
    <name type="scientific">Sphingomonas quercus</name>
    <dbReference type="NCBI Taxonomy" id="2842451"/>
    <lineage>
        <taxon>Bacteria</taxon>
        <taxon>Pseudomonadati</taxon>
        <taxon>Pseudomonadota</taxon>
        <taxon>Alphaproteobacteria</taxon>
        <taxon>Sphingomonadales</taxon>
        <taxon>Sphingomonadaceae</taxon>
        <taxon>Sphingomonas</taxon>
    </lineage>
</organism>
<feature type="domain" description="Putative zinc-finger" evidence="1">
    <location>
        <begin position="13"/>
        <end position="45"/>
    </location>
</feature>
<dbReference type="Pfam" id="PF13490">
    <property type="entry name" value="zf-HC2"/>
    <property type="match status" value="1"/>
</dbReference>
<protein>
    <submittedName>
        <fullName evidence="2">Zf-HC2 domain-containing protein</fullName>
    </submittedName>
</protein>
<reference evidence="2 3" key="1">
    <citation type="submission" date="2021-06" db="EMBL/GenBank/DDBJ databases">
        <title>Sphingomonas sp. XMGL2, whole genome shotgun sequencing project.</title>
        <authorList>
            <person name="Zhao G."/>
            <person name="Shen L."/>
        </authorList>
    </citation>
    <scope>NUCLEOTIDE SEQUENCE [LARGE SCALE GENOMIC DNA]</scope>
    <source>
        <strain evidence="2 3">XMGL2</strain>
    </source>
</reference>
<sequence>MSNIIPLHDRHEATRQLLPWYANGSLDGAEAARVAAHLAGCAGCRAELDAEHRLKRVVAALPSDPRAGWAALRARVAAGEAPRPRRPGWLIAAQAAALIAATAIAFRPAAIDTAPAYHALGSARQGDAGNVIVLFRPEARETEMRAALRAADARLVGGPTAANAYLLSVAAAERGRAVARLQASPVVRLAQPIDQDPAS</sequence>
<gene>
    <name evidence="2" type="ORF">KOF26_09565</name>
</gene>
<dbReference type="InterPro" id="IPR027383">
    <property type="entry name" value="Znf_put"/>
</dbReference>
<name>A0ABS6BIH7_9SPHN</name>
<accession>A0ABS6BIH7</accession>
<comment type="caution">
    <text evidence="2">The sequence shown here is derived from an EMBL/GenBank/DDBJ whole genome shotgun (WGS) entry which is preliminary data.</text>
</comment>